<proteinExistence type="predicted"/>
<gene>
    <name evidence="2" type="ORF">OD750_010160</name>
</gene>
<keyword evidence="3" id="KW-1185">Reference proteome</keyword>
<comment type="caution">
    <text evidence="2">The sequence shown here is derived from an EMBL/GenBank/DDBJ whole genome shotgun (WGS) entry which is preliminary data.</text>
</comment>
<dbReference type="NCBIfam" id="TIGR02608">
    <property type="entry name" value="delta_60_rpt"/>
    <property type="match status" value="10"/>
</dbReference>
<dbReference type="InterPro" id="IPR013431">
    <property type="entry name" value="Delta_60_rpt"/>
</dbReference>
<evidence type="ECO:0000313" key="2">
    <source>
        <dbReference type="EMBL" id="MDC8012907.1"/>
    </source>
</evidence>
<protein>
    <recommendedName>
        <fullName evidence="4">Delta-60 repeat protein</fullName>
    </recommendedName>
</protein>
<keyword evidence="1" id="KW-0732">Signal</keyword>
<dbReference type="Pfam" id="PF17164">
    <property type="entry name" value="DUF5122"/>
    <property type="match status" value="7"/>
</dbReference>
<evidence type="ECO:0000256" key="1">
    <source>
        <dbReference type="SAM" id="SignalP"/>
    </source>
</evidence>
<feature type="chain" id="PRO_5040887005" description="Delta-60 repeat protein" evidence="1">
    <location>
        <begin position="22"/>
        <end position="937"/>
    </location>
</feature>
<sequence length="937" mass="98509">MHAARCVFFLLTLLVSGASLARDGLLDPSFLYRGWAQLDEFVGGDRGRFQTLRDAKFDAQGRVIAIGTLSHPGSSANADCLVFISTPGGRDLEIQQRLTLDRGGSNVELCASLEVLPDGRLLAIGYATTSNDRLTGMVARLNADATPDTTFFDNGVFELNAQIGWIDPAESTLFVDSVVDAQGRLLAVGRVQANGQARGILVRFLADGTLDTGFGFDGAVPLADFSTPLVQPTSLVLDAQGRILVGGTTQQPGSVRHGVIFRVLDDGSLDGGYGAGMNGANGNGGGGRGFVSRCDRIASLAIDGSGRTLMGCEPDVSGATPGPLLAAGVLRLGTNGLPDTSFGGDGLVEPLGFTSPMGTLYSLPRIALQADGKIVMAATLDVADQPNNEFDWYVTRLNADGSTDFGFGYQSGYSRLRVGDPYVTASSESYWEQVSNLVLDPRGRPVIVGQRDFGTQATRFLIARLGMADPAVASGFLDPDFGFNTGYRLQHFDEFLGGGPRQDTTGTDVAVDGSGRITTIGRLRFDTNPSPTYQCVVTRSLADGRADTSFAPPNGRRTLSLSPTGNNVVLCTSVLALDDGSTLIAGSVGNSGTVIRLLPDGSVDTNFFGNGALETWTDLNFQATSRSATFNAIMRDAQGRIVVAGSTAQPGANGTDQFGLVLRLTADLAVDTGFGDGGVVRLHTTTNPFRLYVESIAQDTDGHLYFAGTEGQTGTGQEGGVVHRLLDDGSVDASWPGDSNYVHLAGSCVASGDIALDAQQRAMVSCYRSGGGVGIARLLRNGQLDLNFGTGGVTPVNFLPPTQSAQGRTTSLQQILPLPDGKLVAVGTHMNTNGTEVYYGTQDIGVARLLANGSPDFDFGEINGASLFRLPEIFGRFDEFANAATLQPDGRVLVIGSQSDRRPGVPVDDSTQHLLMRIGNVMPVPDNDRLFANGFEG</sequence>
<name>A0A9X3YIJ9_9GAMM</name>
<evidence type="ECO:0008006" key="4">
    <source>
        <dbReference type="Google" id="ProtNLM"/>
    </source>
</evidence>
<organism evidence="2 3">
    <name type="scientific">Tahibacter soli</name>
    <dbReference type="NCBI Taxonomy" id="2983605"/>
    <lineage>
        <taxon>Bacteria</taxon>
        <taxon>Pseudomonadati</taxon>
        <taxon>Pseudomonadota</taxon>
        <taxon>Gammaproteobacteria</taxon>
        <taxon>Lysobacterales</taxon>
        <taxon>Rhodanobacteraceae</taxon>
        <taxon>Tahibacter</taxon>
    </lineage>
</organism>
<dbReference type="Gene3D" id="2.80.10.50">
    <property type="match status" value="3"/>
</dbReference>
<dbReference type="EMBL" id="JAOVZO020000014">
    <property type="protein sequence ID" value="MDC8012907.1"/>
    <property type="molecule type" value="Genomic_DNA"/>
</dbReference>
<dbReference type="Proteomes" id="UP001139971">
    <property type="component" value="Unassembled WGS sequence"/>
</dbReference>
<reference evidence="2" key="1">
    <citation type="submission" date="2023-02" db="EMBL/GenBank/DDBJ databases">
        <title>Tahibacter soli sp. nov. isolated from soil.</title>
        <authorList>
            <person name="Baek J.H."/>
            <person name="Lee J.K."/>
            <person name="Choi D.G."/>
            <person name="Jeon C.O."/>
        </authorList>
    </citation>
    <scope>NUCLEOTIDE SEQUENCE</scope>
    <source>
        <strain evidence="2">BL</strain>
    </source>
</reference>
<accession>A0A9X3YIJ9</accession>
<dbReference type="RefSeq" id="WP_263545321.1">
    <property type="nucleotide sequence ID" value="NZ_JAOVZO020000014.1"/>
</dbReference>
<feature type="signal peptide" evidence="1">
    <location>
        <begin position="1"/>
        <end position="21"/>
    </location>
</feature>
<dbReference type="AlphaFoldDB" id="A0A9X3YIJ9"/>
<evidence type="ECO:0000313" key="3">
    <source>
        <dbReference type="Proteomes" id="UP001139971"/>
    </source>
</evidence>